<dbReference type="AlphaFoldDB" id="A0A2N9J2H3"/>
<reference evidence="1" key="1">
    <citation type="submission" date="2018-02" db="EMBL/GenBank/DDBJ databases">
        <authorList>
            <person name="Cohen D.B."/>
            <person name="Kent A.D."/>
        </authorList>
    </citation>
    <scope>NUCLEOTIDE SEQUENCE</scope>
</reference>
<sequence>MRPLEPVELTLRCSGKWRVGTDCHWVIRDRAGESSSGMVLDGPVRVRDRFPQPYVESQVPCSRAGIRYGVLHTKFPRSFSTTLNIVLDQYQVS</sequence>
<gene>
    <name evidence="1" type="ORF">FSB_LOCUS59264</name>
</gene>
<dbReference type="EMBL" id="OIVN01006358">
    <property type="protein sequence ID" value="SPD31382.1"/>
    <property type="molecule type" value="Genomic_DNA"/>
</dbReference>
<proteinExistence type="predicted"/>
<protein>
    <submittedName>
        <fullName evidence="1">Uncharacterized protein</fullName>
    </submittedName>
</protein>
<organism evidence="1">
    <name type="scientific">Fagus sylvatica</name>
    <name type="common">Beechnut</name>
    <dbReference type="NCBI Taxonomy" id="28930"/>
    <lineage>
        <taxon>Eukaryota</taxon>
        <taxon>Viridiplantae</taxon>
        <taxon>Streptophyta</taxon>
        <taxon>Embryophyta</taxon>
        <taxon>Tracheophyta</taxon>
        <taxon>Spermatophyta</taxon>
        <taxon>Magnoliopsida</taxon>
        <taxon>eudicotyledons</taxon>
        <taxon>Gunneridae</taxon>
        <taxon>Pentapetalae</taxon>
        <taxon>rosids</taxon>
        <taxon>fabids</taxon>
        <taxon>Fagales</taxon>
        <taxon>Fagaceae</taxon>
        <taxon>Fagus</taxon>
    </lineage>
</organism>
<accession>A0A2N9J2H3</accession>
<name>A0A2N9J2H3_FAGSY</name>
<evidence type="ECO:0000313" key="1">
    <source>
        <dbReference type="EMBL" id="SPD31382.1"/>
    </source>
</evidence>